<dbReference type="GO" id="GO:0003700">
    <property type="term" value="F:DNA-binding transcription factor activity"/>
    <property type="evidence" value="ECO:0007669"/>
    <property type="project" value="TreeGrafter"/>
</dbReference>
<evidence type="ECO:0000256" key="5">
    <source>
        <dbReference type="SAM" id="MobiDB-lite"/>
    </source>
</evidence>
<dbReference type="PANTHER" id="PTHR30055:SF234">
    <property type="entry name" value="HTH-TYPE TRANSCRIPTIONAL REGULATOR BETI"/>
    <property type="match status" value="1"/>
</dbReference>
<dbReference type="PROSITE" id="PS50977">
    <property type="entry name" value="HTH_TETR_2"/>
    <property type="match status" value="1"/>
</dbReference>
<organism evidence="7 8">
    <name type="scientific">Paraburkholderia aromaticivorans</name>
    <dbReference type="NCBI Taxonomy" id="2026199"/>
    <lineage>
        <taxon>Bacteria</taxon>
        <taxon>Pseudomonadati</taxon>
        <taxon>Pseudomonadota</taxon>
        <taxon>Betaproteobacteria</taxon>
        <taxon>Burkholderiales</taxon>
        <taxon>Burkholderiaceae</taxon>
        <taxon>Paraburkholderia</taxon>
    </lineage>
</organism>
<dbReference type="KEGG" id="parb:CJU94_39215"/>
<evidence type="ECO:0000313" key="7">
    <source>
        <dbReference type="EMBL" id="ASW04185.1"/>
    </source>
</evidence>
<dbReference type="PRINTS" id="PR00455">
    <property type="entry name" value="HTHTETR"/>
</dbReference>
<dbReference type="Pfam" id="PF17932">
    <property type="entry name" value="TetR_C_24"/>
    <property type="match status" value="1"/>
</dbReference>
<dbReference type="InterPro" id="IPR041490">
    <property type="entry name" value="KstR2_TetR_C"/>
</dbReference>
<feature type="region of interest" description="Disordered" evidence="5">
    <location>
        <begin position="1"/>
        <end position="25"/>
    </location>
</feature>
<evidence type="ECO:0000256" key="2">
    <source>
        <dbReference type="ARBA" id="ARBA00023125"/>
    </source>
</evidence>
<evidence type="ECO:0000256" key="3">
    <source>
        <dbReference type="ARBA" id="ARBA00023163"/>
    </source>
</evidence>
<dbReference type="Proteomes" id="UP000215158">
    <property type="component" value="Plasmid pBN3"/>
</dbReference>
<gene>
    <name evidence="7" type="ORF">CJU94_39215</name>
</gene>
<dbReference type="InterPro" id="IPR036271">
    <property type="entry name" value="Tet_transcr_reg_TetR-rel_C_sf"/>
</dbReference>
<proteinExistence type="predicted"/>
<accession>A0A248VZ85</accession>
<keyword evidence="8" id="KW-1185">Reference proteome</keyword>
<dbReference type="GO" id="GO:0000976">
    <property type="term" value="F:transcription cis-regulatory region binding"/>
    <property type="evidence" value="ECO:0007669"/>
    <property type="project" value="TreeGrafter"/>
</dbReference>
<keyword evidence="2 4" id="KW-0238">DNA-binding</keyword>
<dbReference type="InterPro" id="IPR001647">
    <property type="entry name" value="HTH_TetR"/>
</dbReference>
<dbReference type="Gene3D" id="1.10.357.10">
    <property type="entry name" value="Tetracycline Repressor, domain 2"/>
    <property type="match status" value="1"/>
</dbReference>
<evidence type="ECO:0000256" key="1">
    <source>
        <dbReference type="ARBA" id="ARBA00023015"/>
    </source>
</evidence>
<protein>
    <recommendedName>
        <fullName evidence="6">HTH tetR-type domain-containing protein</fullName>
    </recommendedName>
</protein>
<dbReference type="RefSeq" id="WP_095423870.1">
    <property type="nucleotide sequence ID" value="NZ_CP022993.1"/>
</dbReference>
<evidence type="ECO:0000313" key="8">
    <source>
        <dbReference type="Proteomes" id="UP000215158"/>
    </source>
</evidence>
<reference evidence="7 8" key="1">
    <citation type="submission" date="2017-08" db="EMBL/GenBank/DDBJ databases">
        <title>Identification and genetic characteristics of simultaneous BTEX- and naphthalene-degrading Paraburkholderia sp. BN5 isolated from petroleum-contaminated soil.</title>
        <authorList>
            <person name="Lee Y."/>
            <person name="Jeon C.O."/>
        </authorList>
    </citation>
    <scope>NUCLEOTIDE SEQUENCE [LARGE SCALE GENOMIC DNA]</scope>
    <source>
        <strain evidence="7 8">BN5</strain>
        <plasmid evidence="7 8">pBN3</plasmid>
    </source>
</reference>
<dbReference type="InterPro" id="IPR009057">
    <property type="entry name" value="Homeodomain-like_sf"/>
</dbReference>
<dbReference type="PANTHER" id="PTHR30055">
    <property type="entry name" value="HTH-TYPE TRANSCRIPTIONAL REGULATOR RUTR"/>
    <property type="match status" value="1"/>
</dbReference>
<dbReference type="SUPFAM" id="SSF46689">
    <property type="entry name" value="Homeodomain-like"/>
    <property type="match status" value="1"/>
</dbReference>
<dbReference type="SUPFAM" id="SSF48498">
    <property type="entry name" value="Tetracyclin repressor-like, C-terminal domain"/>
    <property type="match status" value="1"/>
</dbReference>
<name>A0A248VZ85_9BURK</name>
<keyword evidence="7" id="KW-0614">Plasmid</keyword>
<dbReference type="InterPro" id="IPR050109">
    <property type="entry name" value="HTH-type_TetR-like_transc_reg"/>
</dbReference>
<sequence>MAKKNGTANRQGSGPSTGQTERQPPARYWELIRAAGKLFEEKGYQGASVRDIADAVGMTSGSFFYHFATKEDVLFAVMEGGMLQGLEVVTKKLEGARSAREQLYALVLGHLEGLHSEYGYAHKVWLREWRQISPEKRAPLEALSQSYRDTWLQVLAKVKNEGLIAADIALFRRMTVGALNWTVHWVRNPTPEQLQALAADFVGAFLNEPNPEVRR</sequence>
<feature type="DNA-binding region" description="H-T-H motif" evidence="4">
    <location>
        <begin position="48"/>
        <end position="67"/>
    </location>
</feature>
<evidence type="ECO:0000259" key="6">
    <source>
        <dbReference type="PROSITE" id="PS50977"/>
    </source>
</evidence>
<dbReference type="EMBL" id="CP022993">
    <property type="protein sequence ID" value="ASW04185.1"/>
    <property type="molecule type" value="Genomic_DNA"/>
</dbReference>
<dbReference type="OrthoDB" id="5523834at2"/>
<evidence type="ECO:0000256" key="4">
    <source>
        <dbReference type="PROSITE-ProRule" id="PRU00335"/>
    </source>
</evidence>
<dbReference type="Pfam" id="PF00440">
    <property type="entry name" value="TetR_N"/>
    <property type="match status" value="1"/>
</dbReference>
<geneLocation type="plasmid" evidence="7 8">
    <name>pBN3</name>
</geneLocation>
<feature type="compositionally biased region" description="Polar residues" evidence="5">
    <location>
        <begin position="1"/>
        <end position="22"/>
    </location>
</feature>
<keyword evidence="3" id="KW-0804">Transcription</keyword>
<keyword evidence="1" id="KW-0805">Transcription regulation</keyword>
<feature type="domain" description="HTH tetR-type" evidence="6">
    <location>
        <begin position="25"/>
        <end position="85"/>
    </location>
</feature>
<dbReference type="AlphaFoldDB" id="A0A248VZ85"/>